<gene>
    <name evidence="2" type="ORF">FRZ44_32090</name>
</gene>
<organism evidence="2 3">
    <name type="scientific">Hypericibacter terrae</name>
    <dbReference type="NCBI Taxonomy" id="2602015"/>
    <lineage>
        <taxon>Bacteria</taxon>
        <taxon>Pseudomonadati</taxon>
        <taxon>Pseudomonadota</taxon>
        <taxon>Alphaproteobacteria</taxon>
        <taxon>Rhodospirillales</taxon>
        <taxon>Dongiaceae</taxon>
        <taxon>Hypericibacter</taxon>
    </lineage>
</organism>
<dbReference type="Proteomes" id="UP000326202">
    <property type="component" value="Chromosome"/>
</dbReference>
<evidence type="ECO:0000256" key="1">
    <source>
        <dbReference type="SAM" id="MobiDB-lite"/>
    </source>
</evidence>
<dbReference type="InterPro" id="IPR006311">
    <property type="entry name" value="TAT_signal"/>
</dbReference>
<keyword evidence="3" id="KW-1185">Reference proteome</keyword>
<dbReference type="Pfam" id="PF05787">
    <property type="entry name" value="PhoX"/>
    <property type="match status" value="1"/>
</dbReference>
<dbReference type="InterPro" id="IPR008557">
    <property type="entry name" value="PhoX"/>
</dbReference>
<dbReference type="KEGG" id="htq:FRZ44_32090"/>
<accession>A0A5J6MSN7</accession>
<dbReference type="SUPFAM" id="SSF63829">
    <property type="entry name" value="Calcium-dependent phosphotriesterase"/>
    <property type="match status" value="1"/>
</dbReference>
<evidence type="ECO:0000313" key="3">
    <source>
        <dbReference type="Proteomes" id="UP000326202"/>
    </source>
</evidence>
<name>A0A5J6MSN7_9PROT</name>
<dbReference type="Gene3D" id="2.120.10.30">
    <property type="entry name" value="TolB, C-terminal domain"/>
    <property type="match status" value="1"/>
</dbReference>
<dbReference type="PROSITE" id="PS51318">
    <property type="entry name" value="TAT"/>
    <property type="match status" value="1"/>
</dbReference>
<dbReference type="InterPro" id="IPR011042">
    <property type="entry name" value="6-blade_b-propeller_TolB-like"/>
</dbReference>
<dbReference type="PANTHER" id="PTHR35399">
    <property type="entry name" value="SLR8030 PROTEIN"/>
    <property type="match status" value="1"/>
</dbReference>
<feature type="region of interest" description="Disordered" evidence="1">
    <location>
        <begin position="1"/>
        <end position="24"/>
    </location>
</feature>
<dbReference type="AlphaFoldDB" id="A0A5J6MSN7"/>
<proteinExistence type="predicted"/>
<dbReference type="EMBL" id="CP042906">
    <property type="protein sequence ID" value="QEX17906.1"/>
    <property type="molecule type" value="Genomic_DNA"/>
</dbReference>
<sequence length="650" mass="69996">MTSIDRYPPMTIPDADDVGSNPTDNSPLIEIAARRYSRRAALRGLGLTGAAGLFTGLLGARSAKADGNPSTLTFEEIEQGIDDGLRLAKGYRADVLIRWGDKLNPNAPAFEAGKSTAAGQAVQFGYNNDFIGFISLPVGSNASDHGLLCVNHEYTNIELMFPGLAEDDKLDKATADQVATEMEAHGHSILEIKRTGDKWAVVEDSPYNRRVTATTLISITGPAAGSDRLKTSADTSGMSVKGMVNNCSGGITPWGTVLTCEENFNNYFGGDPSAAPDAASFKRYGVKGEPEYAWWKHEARFDLSKEPNEPNRFGWVVEIDPFDPKSPPMKRTALGRLKHEAATSVVDKSGHVVVYLGDDERFDYLYRFVSKGTYSAGDRKANLGLLDDGTLSVAKFDPDGKLHWLPLTYGEGPLTEANGFKSQADVVIETRRSADLLGATPMDRPEDVETDPVTGRVYVVLTNNSKRGYNQIDAANPRADNAAGHIVELIPAGGDGKDADHTAAEYKWDMFLVAGNPLWGTTMYGKGTSKNGWLACPDNVAFDPKGRLWIATDQGGTQKKFGIGDGLYGTDVSGDGRAVTRKFVAMPRDAETCGPCFTPDGKTLFIAVQHPGEGSVFAEPTTRWPDFDPNLPPRPAVIAIVKEDGGEIGS</sequence>
<reference evidence="2 3" key="1">
    <citation type="submission" date="2019-08" db="EMBL/GenBank/DDBJ databases">
        <title>Hyperibacter terrae gen. nov., sp. nov. and Hyperibacter viscosus sp. nov., two new members in the family Rhodospirillaceae isolated from the rhizosphere of Hypericum perforatum.</title>
        <authorList>
            <person name="Noviana Z."/>
        </authorList>
    </citation>
    <scope>NUCLEOTIDE SEQUENCE [LARGE SCALE GENOMIC DNA]</scope>
    <source>
        <strain evidence="2 3">R5913</strain>
    </source>
</reference>
<protein>
    <submittedName>
        <fullName evidence="2">dTDP-glucose 4,6-dehydratase</fullName>
    </submittedName>
</protein>
<dbReference type="PANTHER" id="PTHR35399:SF2">
    <property type="entry name" value="DUF839 DOMAIN-CONTAINING PROTEIN"/>
    <property type="match status" value="1"/>
</dbReference>
<evidence type="ECO:0000313" key="2">
    <source>
        <dbReference type="EMBL" id="QEX17906.1"/>
    </source>
</evidence>
<dbReference type="RefSeq" id="WP_225308289.1">
    <property type="nucleotide sequence ID" value="NZ_CP042906.1"/>
</dbReference>